<dbReference type="EMBL" id="VLKG01000013">
    <property type="protein sequence ID" value="TWH64085.1"/>
    <property type="molecule type" value="Genomic_DNA"/>
</dbReference>
<dbReference type="Pfam" id="PF04364">
    <property type="entry name" value="DNA_pol3_chi"/>
    <property type="match status" value="1"/>
</dbReference>
<dbReference type="OrthoDB" id="5297568at2"/>
<dbReference type="RefSeq" id="WP_144572976.1">
    <property type="nucleotide sequence ID" value="NZ_VLKG01000013.1"/>
</dbReference>
<dbReference type="PANTHER" id="PTHR38767:SF1">
    <property type="entry name" value="DNA POLYMERASE III SUBUNIT CHI"/>
    <property type="match status" value="1"/>
</dbReference>
<dbReference type="GO" id="GO:0003677">
    <property type="term" value="F:DNA binding"/>
    <property type="evidence" value="ECO:0007669"/>
    <property type="project" value="InterPro"/>
</dbReference>
<evidence type="ECO:0000313" key="2">
    <source>
        <dbReference type="Proteomes" id="UP000319627"/>
    </source>
</evidence>
<dbReference type="Gene3D" id="3.40.50.10110">
    <property type="entry name" value="DNA polymerase III subunit chi"/>
    <property type="match status" value="1"/>
</dbReference>
<protein>
    <submittedName>
        <fullName evidence="1">DNA polymerase III chi subunit</fullName>
    </submittedName>
</protein>
<dbReference type="PANTHER" id="PTHR38767">
    <property type="entry name" value="DNA POLYMERASE III SUBUNIT CHI"/>
    <property type="match status" value="1"/>
</dbReference>
<dbReference type="GO" id="GO:0003887">
    <property type="term" value="F:DNA-directed DNA polymerase activity"/>
    <property type="evidence" value="ECO:0007669"/>
    <property type="project" value="InterPro"/>
</dbReference>
<dbReference type="GO" id="GO:0032298">
    <property type="term" value="P:positive regulation of DNA-templated DNA replication initiation"/>
    <property type="evidence" value="ECO:0007669"/>
    <property type="project" value="TreeGrafter"/>
</dbReference>
<dbReference type="GO" id="GO:0006260">
    <property type="term" value="P:DNA replication"/>
    <property type="evidence" value="ECO:0007669"/>
    <property type="project" value="InterPro"/>
</dbReference>
<dbReference type="InterPro" id="IPR007459">
    <property type="entry name" value="DNA_pol3_chi"/>
</dbReference>
<dbReference type="InterPro" id="IPR036768">
    <property type="entry name" value="PolIII_chi_sf"/>
</dbReference>
<accession>A0A562I0C6</accession>
<proteinExistence type="predicted"/>
<dbReference type="Proteomes" id="UP000319627">
    <property type="component" value="Unassembled WGS sequence"/>
</dbReference>
<reference evidence="1 2" key="1">
    <citation type="submission" date="2019-07" db="EMBL/GenBank/DDBJ databases">
        <title>Genomic Encyclopedia of Type Strains, Phase I: the one thousand microbial genomes (KMG-I) project.</title>
        <authorList>
            <person name="Kyrpides N."/>
        </authorList>
    </citation>
    <scope>NUCLEOTIDE SEQUENCE [LARGE SCALE GENOMIC DNA]</scope>
    <source>
        <strain evidence="1 2">DSM 375</strain>
    </source>
</reference>
<name>A0A562I0C6_9GAMM</name>
<dbReference type="SUPFAM" id="SSF102400">
    <property type="entry name" value="DNA polymerase III chi subunit"/>
    <property type="match status" value="1"/>
</dbReference>
<dbReference type="AlphaFoldDB" id="A0A562I0C6"/>
<sequence>MTRIDFYVLPSSDLQERLQTSCRLSAKAWQQGINTFIRCQDTAQMEQLDALLWSYPPERFLPHNRYRDNPHAPIVLGDSIPTLPQPQLLINLATQIPPEYGLFERVIEIVVQDPQHLNSARENFRHYRRCGYDPQRVEL</sequence>
<evidence type="ECO:0000313" key="1">
    <source>
        <dbReference type="EMBL" id="TWH64085.1"/>
    </source>
</evidence>
<keyword evidence="2" id="KW-1185">Reference proteome</keyword>
<comment type="caution">
    <text evidence="1">The sequence shown here is derived from an EMBL/GenBank/DDBJ whole genome shotgun (WGS) entry which is preliminary data.</text>
</comment>
<gene>
    <name evidence="1" type="ORF">LX59_02759</name>
</gene>
<organism evidence="1 2">
    <name type="scientific">Azomonas agilis</name>
    <dbReference type="NCBI Taxonomy" id="116849"/>
    <lineage>
        <taxon>Bacteria</taxon>
        <taxon>Pseudomonadati</taxon>
        <taxon>Pseudomonadota</taxon>
        <taxon>Gammaproteobacteria</taxon>
        <taxon>Pseudomonadales</taxon>
        <taxon>Pseudomonadaceae</taxon>
        <taxon>Azomonas</taxon>
    </lineage>
</organism>